<evidence type="ECO:0000313" key="2">
    <source>
        <dbReference type="EMBL" id="KRW98390.1"/>
    </source>
</evidence>
<reference evidence="2 3" key="1">
    <citation type="journal article" date="2015" name="Sci. Rep.">
        <title>Genome of the facultative scuticociliatosis pathogen Pseudocohnilembus persalinus provides insight into its virulence through horizontal gene transfer.</title>
        <authorList>
            <person name="Xiong J."/>
            <person name="Wang G."/>
            <person name="Cheng J."/>
            <person name="Tian M."/>
            <person name="Pan X."/>
            <person name="Warren A."/>
            <person name="Jiang C."/>
            <person name="Yuan D."/>
            <person name="Miao W."/>
        </authorList>
    </citation>
    <scope>NUCLEOTIDE SEQUENCE [LARGE SCALE GENOMIC DNA]</scope>
    <source>
        <strain evidence="2">36N120E</strain>
    </source>
</reference>
<dbReference type="InterPro" id="IPR003428">
    <property type="entry name" value="MAM33"/>
</dbReference>
<evidence type="ECO:0000256" key="1">
    <source>
        <dbReference type="SAM" id="MobiDB-lite"/>
    </source>
</evidence>
<evidence type="ECO:0000313" key="3">
    <source>
        <dbReference type="Proteomes" id="UP000054937"/>
    </source>
</evidence>
<dbReference type="InterPro" id="IPR036561">
    <property type="entry name" value="MAM33_sf"/>
</dbReference>
<gene>
    <name evidence="2" type="ORF">PPERSA_12869</name>
</gene>
<organism evidence="2 3">
    <name type="scientific">Pseudocohnilembus persalinus</name>
    <name type="common">Ciliate</name>
    <dbReference type="NCBI Taxonomy" id="266149"/>
    <lineage>
        <taxon>Eukaryota</taxon>
        <taxon>Sar</taxon>
        <taxon>Alveolata</taxon>
        <taxon>Ciliophora</taxon>
        <taxon>Intramacronucleata</taxon>
        <taxon>Oligohymenophorea</taxon>
        <taxon>Scuticociliatia</taxon>
        <taxon>Philasterida</taxon>
        <taxon>Pseudocohnilembidae</taxon>
        <taxon>Pseudocohnilembus</taxon>
    </lineage>
</organism>
<dbReference type="FunCoup" id="A0A0V0Q872">
    <property type="interactions" value="130"/>
</dbReference>
<dbReference type="InParanoid" id="A0A0V0Q872"/>
<feature type="region of interest" description="Disordered" evidence="1">
    <location>
        <begin position="100"/>
        <end position="121"/>
    </location>
</feature>
<comment type="caution">
    <text evidence="2">The sequence shown here is derived from an EMBL/GenBank/DDBJ whole genome shotgun (WGS) entry which is preliminary data.</text>
</comment>
<dbReference type="GO" id="GO:0005759">
    <property type="term" value="C:mitochondrial matrix"/>
    <property type="evidence" value="ECO:0007669"/>
    <property type="project" value="InterPro"/>
</dbReference>
<dbReference type="EMBL" id="LDAU01000251">
    <property type="protein sequence ID" value="KRW98390.1"/>
    <property type="molecule type" value="Genomic_DNA"/>
</dbReference>
<dbReference type="SUPFAM" id="SSF54529">
    <property type="entry name" value="Mitochondrial glycoprotein MAM33-like"/>
    <property type="match status" value="1"/>
</dbReference>
<accession>A0A0V0Q872</accession>
<dbReference type="OMA" id="RWLNNVK"/>
<dbReference type="AlphaFoldDB" id="A0A0V0Q872"/>
<keyword evidence="3" id="KW-1185">Reference proteome</keyword>
<dbReference type="PANTHER" id="PTHR10826">
    <property type="entry name" value="COMPLEMENT COMPONENT 1"/>
    <property type="match status" value="1"/>
</dbReference>
<dbReference type="Gene3D" id="3.10.280.10">
    <property type="entry name" value="Mitochondrial glycoprotein"/>
    <property type="match status" value="1"/>
</dbReference>
<dbReference type="Proteomes" id="UP000054937">
    <property type="component" value="Unassembled WGS sequence"/>
</dbReference>
<dbReference type="Pfam" id="PF02330">
    <property type="entry name" value="MAM33"/>
    <property type="match status" value="1"/>
</dbReference>
<dbReference type="PANTHER" id="PTHR10826:SF1">
    <property type="entry name" value="COMPLEMENT COMPONENT 1 Q SUBCOMPONENT-BINDING PROTEIN, MITOCHONDRIAL"/>
    <property type="match status" value="1"/>
</dbReference>
<sequence>MIKRFGGLVFKNYKVSKALLNAKPTFNFSTLEEIEKSKGKLFKAVDREYKFEQDNFQKDESIEEFLQQRNLKLVEQEDSIYIDLISEQDGHQVTVSFQSRSPYEEGAEEEEVEQQQQQQEEEMPYQDYCDFTVYIQKKGEGKALAYECSSQDSEINVHAVNLVSDINAHKYQNRFERITQQYVGPDFNTLDERLQTGFIEYLKSVGVDEELAAFVEHVSLDKEQRLYAKWLGELREFLC</sequence>
<dbReference type="OrthoDB" id="278212at2759"/>
<protein>
    <submittedName>
        <fullName evidence="2">Mitochondrial glycoprotein</fullName>
    </submittedName>
</protein>
<proteinExistence type="predicted"/>
<name>A0A0V0Q872_PSEPJ</name>
<feature type="compositionally biased region" description="Acidic residues" evidence="1">
    <location>
        <begin position="105"/>
        <end position="121"/>
    </location>
</feature>